<name>A0A318XLL6_9FIRM</name>
<proteinExistence type="predicted"/>
<reference evidence="2 3" key="1">
    <citation type="submission" date="2018-06" db="EMBL/GenBank/DDBJ databases">
        <title>Genomic Encyclopedia of Type Strains, Phase I: the one thousand microbial genomes (KMG-I) project.</title>
        <authorList>
            <person name="Kyrpides N."/>
        </authorList>
    </citation>
    <scope>NUCLEOTIDE SEQUENCE [LARGE SCALE GENOMIC DNA]</scope>
    <source>
        <strain evidence="2 3">DSM 19573</strain>
    </source>
</reference>
<keyword evidence="1" id="KW-1133">Transmembrane helix</keyword>
<keyword evidence="1" id="KW-0472">Membrane</keyword>
<dbReference type="RefSeq" id="WP_110462098.1">
    <property type="nucleotide sequence ID" value="NZ_QKMR01000011.1"/>
</dbReference>
<comment type="caution">
    <text evidence="2">The sequence shown here is derived from an EMBL/GenBank/DDBJ whole genome shotgun (WGS) entry which is preliminary data.</text>
</comment>
<dbReference type="InterPro" id="IPR025018">
    <property type="entry name" value="DUF3953"/>
</dbReference>
<dbReference type="EMBL" id="QKMR01000011">
    <property type="protein sequence ID" value="PYG87397.1"/>
    <property type="molecule type" value="Genomic_DNA"/>
</dbReference>
<gene>
    <name evidence="2" type="ORF">LY28_02065</name>
</gene>
<dbReference type="AlphaFoldDB" id="A0A318XLL6"/>
<dbReference type="OrthoDB" id="1740038at2"/>
<keyword evidence="1" id="KW-0812">Transmembrane</keyword>
<organism evidence="2 3">
    <name type="scientific">Ruminiclostridium sufflavum DSM 19573</name>
    <dbReference type="NCBI Taxonomy" id="1121337"/>
    <lineage>
        <taxon>Bacteria</taxon>
        <taxon>Bacillati</taxon>
        <taxon>Bacillota</taxon>
        <taxon>Clostridia</taxon>
        <taxon>Eubacteriales</taxon>
        <taxon>Oscillospiraceae</taxon>
        <taxon>Ruminiclostridium</taxon>
    </lineage>
</organism>
<dbReference type="Proteomes" id="UP000248132">
    <property type="component" value="Unassembled WGS sequence"/>
</dbReference>
<evidence type="ECO:0000256" key="1">
    <source>
        <dbReference type="SAM" id="Phobius"/>
    </source>
</evidence>
<evidence type="ECO:0000313" key="2">
    <source>
        <dbReference type="EMBL" id="PYG87397.1"/>
    </source>
</evidence>
<accession>A0A318XLL6</accession>
<evidence type="ECO:0000313" key="3">
    <source>
        <dbReference type="Proteomes" id="UP000248132"/>
    </source>
</evidence>
<keyword evidence="3" id="KW-1185">Reference proteome</keyword>
<sequence>MLFILSFFIICSGYYTLTFGINMWKQDNNKLGGFGAIFLALISTIVPVAVIYIKFYS</sequence>
<feature type="transmembrane region" description="Helical" evidence="1">
    <location>
        <begin position="34"/>
        <end position="53"/>
    </location>
</feature>
<dbReference type="Pfam" id="PF13129">
    <property type="entry name" value="DUF3953"/>
    <property type="match status" value="1"/>
</dbReference>
<protein>
    <submittedName>
        <fullName evidence="2">Uncharacterized protein DUF3953</fullName>
    </submittedName>
</protein>